<evidence type="ECO:0000256" key="6">
    <source>
        <dbReference type="ARBA" id="ARBA00023242"/>
    </source>
</evidence>
<dbReference type="PANTHER" id="PTHR47808:SF2">
    <property type="entry name" value="LEM DOMAIN-CONTAINING PROTEIN 2"/>
    <property type="match status" value="1"/>
</dbReference>
<name>A0ABR0LDC8_9PEZI</name>
<evidence type="ECO:0000259" key="9">
    <source>
        <dbReference type="Pfam" id="PF12949"/>
    </source>
</evidence>
<sequence length="688" mass="76539">MDEQAYLEPGFDPGSLTMPRLRSILVAHNVNYPSSAKKSQLVDIFNDTVLPQARSIRTANARVKRTSRGIEDVPKSQGTTESDEEEEERRPPPPASTRSSRRTTRARTDELPDVAPTPRSGRHSTAPPEDTPRRASSKHARPADVQEEPETARRMSKKVRPSATVLKDDEGEGGSPFSAENVFQSGSSPPPPVPRSRDTERRRTTTTTNRDVERRRSHDRRRQSENVRPVKGQTDGAVVPSRKTFEMPAARMKQQEEVEPTEEFTPDEHQELINIEQRGALVPTSRRNKRPSSSTVKLAPLAIITALLGGLGTVWRQEKIDVGYCGVGRPTMELAGTPIPGWADFMRPQCEPCPPHAYCGEKLETVCEQDFVLTSHPLSLGGAIPLPPSCEPDSEKARKVSMVKERAVEQLRERNAQYECGEATKAEVKETELKKLISASKRKSMSNEEFEDLWAAAIPEIQGADEVVSGTDGSHFTLRSTSLARLPLACAVRRSLRETLRQYLWQLIAGIILLSGGGYGRHRITSGRETEGKAKQLASQALERLSQQAALHAQALERLSQQAALHAWDPEAYAENYVSVAQLRDDVLRDEFSAGRRKALWEKVQRKVEGNSNVRPMVREGRSGDVGRVWEWVGAVGLIEGASAPSTVDRRKSGNRVSFGGVTQERLIEPREESEMSMQKWEEGGKYY</sequence>
<keyword evidence="2" id="KW-0597">Phosphoprotein</keyword>
<keyword evidence="5" id="KW-0472">Membrane</keyword>
<organism evidence="10 11">
    <name type="scientific">Rachicladosporium monterosium</name>
    <dbReference type="NCBI Taxonomy" id="1507873"/>
    <lineage>
        <taxon>Eukaryota</taxon>
        <taxon>Fungi</taxon>
        <taxon>Dikarya</taxon>
        <taxon>Ascomycota</taxon>
        <taxon>Pezizomycotina</taxon>
        <taxon>Dothideomycetes</taxon>
        <taxon>Dothideomycetidae</taxon>
        <taxon>Cladosporiales</taxon>
        <taxon>Cladosporiaceae</taxon>
        <taxon>Rachicladosporium</taxon>
    </lineage>
</organism>
<evidence type="ECO:0000313" key="11">
    <source>
        <dbReference type="Proteomes" id="UP001308179"/>
    </source>
</evidence>
<keyword evidence="4" id="KW-1133">Transmembrane helix</keyword>
<accession>A0ABR0LDC8</accession>
<comment type="subcellular location">
    <subcellularLocation>
        <location evidence="1">Nucleus inner membrane</location>
    </subcellularLocation>
</comment>
<proteinExistence type="predicted"/>
<dbReference type="EMBL" id="JAVRRR010000056">
    <property type="protein sequence ID" value="KAK5147062.1"/>
    <property type="molecule type" value="Genomic_DNA"/>
</dbReference>
<dbReference type="Gene3D" id="1.10.10.1180">
    <property type="entry name" value="MAN1, winged-helix domain"/>
    <property type="match status" value="1"/>
</dbReference>
<feature type="region of interest" description="Disordered" evidence="7">
    <location>
        <begin position="60"/>
        <end position="239"/>
    </location>
</feature>
<dbReference type="InterPro" id="IPR025856">
    <property type="entry name" value="HeH/LEM_domain"/>
</dbReference>
<dbReference type="InterPro" id="IPR018996">
    <property type="entry name" value="Man1/Src1-like_C"/>
</dbReference>
<evidence type="ECO:0000313" key="10">
    <source>
        <dbReference type="EMBL" id="KAK5147062.1"/>
    </source>
</evidence>
<comment type="caution">
    <text evidence="10">The sequence shown here is derived from an EMBL/GenBank/DDBJ whole genome shotgun (WGS) entry which is preliminary data.</text>
</comment>
<evidence type="ECO:0000256" key="3">
    <source>
        <dbReference type="ARBA" id="ARBA00022692"/>
    </source>
</evidence>
<dbReference type="Gene3D" id="1.10.720.40">
    <property type="match status" value="1"/>
</dbReference>
<dbReference type="InterPro" id="IPR044780">
    <property type="entry name" value="Heh2/Src1"/>
</dbReference>
<dbReference type="InterPro" id="IPR011015">
    <property type="entry name" value="LEM/LEM-like_dom_sf"/>
</dbReference>
<dbReference type="Pfam" id="PF09402">
    <property type="entry name" value="MSC"/>
    <property type="match status" value="1"/>
</dbReference>
<dbReference type="Proteomes" id="UP001308179">
    <property type="component" value="Unassembled WGS sequence"/>
</dbReference>
<evidence type="ECO:0000256" key="1">
    <source>
        <dbReference type="ARBA" id="ARBA00004540"/>
    </source>
</evidence>
<protein>
    <submittedName>
        <fullName evidence="10">Inner nuclear membrane protein enriched at telomere/subtelomere region</fullName>
    </submittedName>
</protein>
<dbReference type="CDD" id="cd12935">
    <property type="entry name" value="LEM_like"/>
    <property type="match status" value="1"/>
</dbReference>
<keyword evidence="3" id="KW-0812">Transmembrane</keyword>
<evidence type="ECO:0000256" key="5">
    <source>
        <dbReference type="ARBA" id="ARBA00023136"/>
    </source>
</evidence>
<evidence type="ECO:0000259" key="8">
    <source>
        <dbReference type="Pfam" id="PF09402"/>
    </source>
</evidence>
<dbReference type="InterPro" id="IPR041885">
    <property type="entry name" value="MAN1_winged_helix_dom"/>
</dbReference>
<dbReference type="Pfam" id="PF12949">
    <property type="entry name" value="HeH"/>
    <property type="match status" value="1"/>
</dbReference>
<evidence type="ECO:0000256" key="2">
    <source>
        <dbReference type="ARBA" id="ARBA00022553"/>
    </source>
</evidence>
<gene>
    <name evidence="10" type="primary">SRC1</name>
    <name evidence="10" type="ORF">LTR32_001440</name>
</gene>
<dbReference type="PANTHER" id="PTHR47808">
    <property type="entry name" value="INNER NUCLEAR MEMBRANE PROTEIN HEH2-RELATED"/>
    <property type="match status" value="1"/>
</dbReference>
<feature type="domain" description="HeH/LEM" evidence="9">
    <location>
        <begin position="13"/>
        <end position="47"/>
    </location>
</feature>
<keyword evidence="11" id="KW-1185">Reference proteome</keyword>
<evidence type="ECO:0000256" key="7">
    <source>
        <dbReference type="SAM" id="MobiDB-lite"/>
    </source>
</evidence>
<reference evidence="10 11" key="1">
    <citation type="submission" date="2023-08" db="EMBL/GenBank/DDBJ databases">
        <title>Black Yeasts Isolated from many extreme environments.</title>
        <authorList>
            <person name="Coleine C."/>
            <person name="Stajich J.E."/>
            <person name="Selbmann L."/>
        </authorList>
    </citation>
    <scope>NUCLEOTIDE SEQUENCE [LARGE SCALE GENOMIC DNA]</scope>
    <source>
        <strain evidence="10 11">CCFEE 5386</strain>
    </source>
</reference>
<evidence type="ECO:0000256" key="4">
    <source>
        <dbReference type="ARBA" id="ARBA00022989"/>
    </source>
</evidence>
<keyword evidence="6" id="KW-0539">Nucleus</keyword>
<feature type="domain" description="Man1/Src1-like C-terminal" evidence="8">
    <location>
        <begin position="304"/>
        <end position="634"/>
    </location>
</feature>